<sequence length="46" mass="5286">MKTYKIIDEAEAGLSPKYRESYRTMIDGRMHAASISFSSILLYDLI</sequence>
<keyword evidence="2" id="KW-1185">Reference proteome</keyword>
<evidence type="ECO:0000313" key="1">
    <source>
        <dbReference type="EMBL" id="MFC7148906.1"/>
    </source>
</evidence>
<proteinExistence type="predicted"/>
<gene>
    <name evidence="1" type="ORF">ACFQMJ_10235</name>
</gene>
<accession>A0ABW2F9M6</accession>
<reference evidence="2" key="1">
    <citation type="journal article" date="2019" name="Int. J. Syst. Evol. Microbiol.">
        <title>The Global Catalogue of Microorganisms (GCM) 10K type strain sequencing project: providing services to taxonomists for standard genome sequencing and annotation.</title>
        <authorList>
            <consortium name="The Broad Institute Genomics Platform"/>
            <consortium name="The Broad Institute Genome Sequencing Center for Infectious Disease"/>
            <person name="Wu L."/>
            <person name="Ma J."/>
        </authorList>
    </citation>
    <scope>NUCLEOTIDE SEQUENCE [LARGE SCALE GENOMIC DNA]</scope>
    <source>
        <strain evidence="2">KCTC 12907</strain>
    </source>
</reference>
<evidence type="ECO:0000313" key="2">
    <source>
        <dbReference type="Proteomes" id="UP001596378"/>
    </source>
</evidence>
<comment type="caution">
    <text evidence="1">The sequence shown here is derived from an EMBL/GenBank/DDBJ whole genome shotgun (WGS) entry which is preliminary data.</text>
</comment>
<dbReference type="EMBL" id="JBHTAI010000005">
    <property type="protein sequence ID" value="MFC7148906.1"/>
    <property type="molecule type" value="Genomic_DNA"/>
</dbReference>
<dbReference type="Proteomes" id="UP001596378">
    <property type="component" value="Unassembled WGS sequence"/>
</dbReference>
<dbReference type="RefSeq" id="WP_378107618.1">
    <property type="nucleotide sequence ID" value="NZ_JBHSUP010000026.1"/>
</dbReference>
<protein>
    <submittedName>
        <fullName evidence="1">Uncharacterized protein</fullName>
    </submittedName>
</protein>
<organism evidence="1 2">
    <name type="scientific">Cohnella cellulosilytica</name>
    <dbReference type="NCBI Taxonomy" id="986710"/>
    <lineage>
        <taxon>Bacteria</taxon>
        <taxon>Bacillati</taxon>
        <taxon>Bacillota</taxon>
        <taxon>Bacilli</taxon>
        <taxon>Bacillales</taxon>
        <taxon>Paenibacillaceae</taxon>
        <taxon>Cohnella</taxon>
    </lineage>
</organism>
<name>A0ABW2F9M6_9BACL</name>